<dbReference type="EMBL" id="JALDAW010000022">
    <property type="protein sequence ID" value="MDY5169170.1"/>
    <property type="molecule type" value="Genomic_DNA"/>
</dbReference>
<dbReference type="InterPro" id="IPR050661">
    <property type="entry name" value="BglG_antiterminators"/>
</dbReference>
<dbReference type="InterPro" id="IPR016152">
    <property type="entry name" value="PTrfase/Anion_transptr"/>
</dbReference>
<evidence type="ECO:0000256" key="3">
    <source>
        <dbReference type="ARBA" id="ARBA00023159"/>
    </source>
</evidence>
<dbReference type="PROSITE" id="PS51372">
    <property type="entry name" value="PRD_2"/>
    <property type="match status" value="2"/>
</dbReference>
<dbReference type="InterPro" id="IPR007737">
    <property type="entry name" value="Mga_HTH"/>
</dbReference>
<evidence type="ECO:0000256" key="4">
    <source>
        <dbReference type="ARBA" id="ARBA00023163"/>
    </source>
</evidence>
<keyword evidence="4" id="KW-0804">Transcription</keyword>
<sequence>MKINKKKMLINYLKDHSNQYVSSQELTDFLHVSSRQLRNYITDINNGLSDPLILSAKQGYKLNNESENYPALLKHSLTDEESPDRRKEIILQKLISSTKGYDIFDLADECFVSVPTIEADLKTVRCTLNQFDLQLKREKNILFCHGKEINKRNLMSTLLFHADEAFILNNQLQILSHDYLLGNFRQKLKDIFTENDIFANDYALNNTALHLIITIDRIRSGCEINEPCSSQIVKGTKPWNAAMQIAGFIHSEYQIEINESEIVNLTLIISNNTSITDYSLINPGNIQNYIEEEYIHITKRIIHKVINTYHLFEFDDEFFVKFTLHIKNLFLRIKNNYTAKNPLTQKIKTDFPLIYDIAVYIAQILNKDYSVLIDEDEIAFIAFHIGSYLENSNKNQNKISCIFIYTDYYSMHQKAVETIIKNFENELNMKAAIPLDQYDSALMHADLIISTNTLPDVAADSFIHLSPFVSQKELKQIKNSITLIRNQKKNERLRKELIQLFSKDLFYKNINAKSRETVIQLLANEAYQKGYAMASFLDDVLNRERLSSTAFNDVAVPHSLENNVNQSFISICIFDKPILWNTNYVSVVALLGLHEDSKELFAEIFDYFIEIISNPKNISILITVENYEDFIERMTDMINELSDH</sequence>
<dbReference type="Pfam" id="PF00874">
    <property type="entry name" value="PRD"/>
    <property type="match status" value="2"/>
</dbReference>
<dbReference type="Gene3D" id="1.10.1790.10">
    <property type="entry name" value="PRD domain"/>
    <property type="match status" value="2"/>
</dbReference>
<dbReference type="SUPFAM" id="SSF63520">
    <property type="entry name" value="PTS-regulatory domain, PRD"/>
    <property type="match status" value="2"/>
</dbReference>
<dbReference type="Gene3D" id="1.10.10.10">
    <property type="entry name" value="Winged helix-like DNA-binding domain superfamily/Winged helix DNA-binding domain"/>
    <property type="match status" value="1"/>
</dbReference>
<feature type="domain" description="PRD" evidence="6">
    <location>
        <begin position="289"/>
        <end position="395"/>
    </location>
</feature>
<dbReference type="AlphaFoldDB" id="A0AB35UMC0"/>
<dbReference type="InterPro" id="IPR036388">
    <property type="entry name" value="WH-like_DNA-bd_sf"/>
</dbReference>
<accession>A0AB35UMC0</accession>
<dbReference type="SUPFAM" id="SSF55804">
    <property type="entry name" value="Phoshotransferase/anion transport protein"/>
    <property type="match status" value="1"/>
</dbReference>
<keyword evidence="1" id="KW-0677">Repeat</keyword>
<dbReference type="InterPro" id="IPR002178">
    <property type="entry name" value="PTS_EIIA_type-2_dom"/>
</dbReference>
<dbReference type="PANTHER" id="PTHR30185">
    <property type="entry name" value="CRYPTIC BETA-GLUCOSIDE BGL OPERON ANTITERMINATOR"/>
    <property type="match status" value="1"/>
</dbReference>
<keyword evidence="2" id="KW-0805">Transcription regulation</keyword>
<name>A0AB35UMC0_9FIRM</name>
<comment type="caution">
    <text evidence="7">The sequence shown here is derived from an EMBL/GenBank/DDBJ whole genome shotgun (WGS) entry which is preliminary data.</text>
</comment>
<evidence type="ECO:0000313" key="8">
    <source>
        <dbReference type="Proteomes" id="UP001276902"/>
    </source>
</evidence>
<dbReference type="RefSeq" id="WP_320884129.1">
    <property type="nucleotide sequence ID" value="NZ_BAABZA010000004.1"/>
</dbReference>
<dbReference type="InterPro" id="IPR036634">
    <property type="entry name" value="PRD_sf"/>
</dbReference>
<feature type="domain" description="PRD" evidence="6">
    <location>
        <begin position="175"/>
        <end position="279"/>
    </location>
</feature>
<protein>
    <submittedName>
        <fullName evidence="7">BglG family transcription antiterminator</fullName>
    </submittedName>
</protein>
<gene>
    <name evidence="7" type="ORF">MQE39_13700</name>
</gene>
<evidence type="ECO:0000259" key="5">
    <source>
        <dbReference type="PROSITE" id="PS51094"/>
    </source>
</evidence>
<feature type="domain" description="PTS EIIA type-2" evidence="5">
    <location>
        <begin position="499"/>
        <end position="637"/>
    </location>
</feature>
<proteinExistence type="predicted"/>
<reference evidence="7" key="1">
    <citation type="submission" date="2022-03" db="EMBL/GenBank/DDBJ databases">
        <title>First case of bacteraemia caused by Dielma fastidiosa in a patient hospitalised with diverticulitis.</title>
        <authorList>
            <person name="Forman-Ankjaer B."/>
            <person name="Hvid-Jensen F."/>
            <person name="Kobel C.M."/>
            <person name="Greve T."/>
        </authorList>
    </citation>
    <scope>NUCLEOTIDE SEQUENCE</scope>
    <source>
        <strain evidence="7">AUH_DF_2021</strain>
    </source>
</reference>
<dbReference type="GO" id="GO:0006355">
    <property type="term" value="P:regulation of DNA-templated transcription"/>
    <property type="evidence" value="ECO:0007669"/>
    <property type="project" value="InterPro"/>
</dbReference>
<keyword evidence="3" id="KW-0010">Activator</keyword>
<dbReference type="PROSITE" id="PS51094">
    <property type="entry name" value="PTS_EIIA_TYPE_2"/>
    <property type="match status" value="1"/>
</dbReference>
<dbReference type="Proteomes" id="UP001276902">
    <property type="component" value="Unassembled WGS sequence"/>
</dbReference>
<evidence type="ECO:0000256" key="2">
    <source>
        <dbReference type="ARBA" id="ARBA00023015"/>
    </source>
</evidence>
<evidence type="ECO:0000256" key="1">
    <source>
        <dbReference type="ARBA" id="ARBA00022737"/>
    </source>
</evidence>
<dbReference type="PANTHER" id="PTHR30185:SF12">
    <property type="entry name" value="TRANSCRIPTIONAL REGULATOR MANR"/>
    <property type="match status" value="1"/>
</dbReference>
<dbReference type="Pfam" id="PF00359">
    <property type="entry name" value="PTS_EIIA_2"/>
    <property type="match status" value="1"/>
</dbReference>
<evidence type="ECO:0000259" key="6">
    <source>
        <dbReference type="PROSITE" id="PS51372"/>
    </source>
</evidence>
<dbReference type="InterPro" id="IPR011608">
    <property type="entry name" value="PRD"/>
</dbReference>
<organism evidence="7 8">
    <name type="scientific">Dielma fastidiosa</name>
    <dbReference type="NCBI Taxonomy" id="1034346"/>
    <lineage>
        <taxon>Bacteria</taxon>
        <taxon>Bacillati</taxon>
        <taxon>Bacillota</taxon>
        <taxon>Erysipelotrichia</taxon>
        <taxon>Erysipelotrichales</taxon>
        <taxon>Erysipelotrichaceae</taxon>
        <taxon>Dielma</taxon>
    </lineage>
</organism>
<dbReference type="Gene3D" id="3.40.930.10">
    <property type="entry name" value="Mannitol-specific EII, Chain A"/>
    <property type="match status" value="1"/>
</dbReference>
<dbReference type="Pfam" id="PF05043">
    <property type="entry name" value="Mga"/>
    <property type="match status" value="1"/>
</dbReference>
<evidence type="ECO:0000313" key="7">
    <source>
        <dbReference type="EMBL" id="MDY5169170.1"/>
    </source>
</evidence>